<dbReference type="OrthoDB" id="4314040at2759"/>
<evidence type="ECO:0000313" key="2">
    <source>
        <dbReference type="Proteomes" id="UP001149165"/>
    </source>
</evidence>
<dbReference type="EMBL" id="JAPQKH010000012">
    <property type="protein sequence ID" value="KAJ5080881.1"/>
    <property type="molecule type" value="Genomic_DNA"/>
</dbReference>
<reference evidence="1" key="1">
    <citation type="submission" date="2022-11" db="EMBL/GenBank/DDBJ databases">
        <authorList>
            <person name="Petersen C."/>
        </authorList>
    </citation>
    <scope>NUCLEOTIDE SEQUENCE</scope>
    <source>
        <strain evidence="1">IBT 30069</strain>
    </source>
</reference>
<organism evidence="1 2">
    <name type="scientific">Penicillium angulare</name>
    <dbReference type="NCBI Taxonomy" id="116970"/>
    <lineage>
        <taxon>Eukaryota</taxon>
        <taxon>Fungi</taxon>
        <taxon>Dikarya</taxon>
        <taxon>Ascomycota</taxon>
        <taxon>Pezizomycotina</taxon>
        <taxon>Eurotiomycetes</taxon>
        <taxon>Eurotiomycetidae</taxon>
        <taxon>Eurotiales</taxon>
        <taxon>Aspergillaceae</taxon>
        <taxon>Penicillium</taxon>
    </lineage>
</organism>
<evidence type="ECO:0000313" key="1">
    <source>
        <dbReference type="EMBL" id="KAJ5080881.1"/>
    </source>
</evidence>
<gene>
    <name evidence="1" type="ORF">N7456_013591</name>
</gene>
<protein>
    <submittedName>
        <fullName evidence="1">Uncharacterized protein</fullName>
    </submittedName>
</protein>
<proteinExistence type="predicted"/>
<comment type="caution">
    <text evidence="1">The sequence shown here is derived from an EMBL/GenBank/DDBJ whole genome shotgun (WGS) entry which is preliminary data.</text>
</comment>
<reference evidence="1" key="2">
    <citation type="journal article" date="2023" name="IMA Fungus">
        <title>Comparative genomic study of the Penicillium genus elucidates a diverse pangenome and 15 lateral gene transfer events.</title>
        <authorList>
            <person name="Petersen C."/>
            <person name="Sorensen T."/>
            <person name="Nielsen M.R."/>
            <person name="Sondergaard T.E."/>
            <person name="Sorensen J.L."/>
            <person name="Fitzpatrick D.A."/>
            <person name="Frisvad J.C."/>
            <person name="Nielsen K.L."/>
        </authorList>
    </citation>
    <scope>NUCLEOTIDE SEQUENCE</scope>
    <source>
        <strain evidence="1">IBT 30069</strain>
    </source>
</reference>
<accession>A0A9W9JT32</accession>
<name>A0A9W9JT32_9EURO</name>
<dbReference type="AlphaFoldDB" id="A0A9W9JT32"/>
<sequence>MLGSNRALDAATQALVAVYPHFRGSDVAPNALQSYGNSLRVLRETLSEPGQVRSPYTLCAIYLMTICQSWLGSCDDDSETGHGEALAYLLKNLDLNMCQGWFEKEMITTLTVVVIMEGIANPRVYIDPAFMKKLIAFIQPQSLNSTTTLSIMSKLPKYLRDPVPHMAEISAAYYQLRHDINRIRSYLDQLPCTDSEPFSSPAVFHKSQIQAAHSVTLSLLTLLNALIRAYNPDNPALRVDTMVYCEQILHEAKAASCYRPLGAGYVALCLVVALAATDDPEQIERIETIMADYQKDFINTGWKKRAVLLKRTFEYHKIRGKSGGLTDDQFPKSEILCCMM</sequence>
<keyword evidence="2" id="KW-1185">Reference proteome</keyword>
<dbReference type="Proteomes" id="UP001149165">
    <property type="component" value="Unassembled WGS sequence"/>
</dbReference>